<evidence type="ECO:0000313" key="2">
    <source>
        <dbReference type="Proteomes" id="UP000766486"/>
    </source>
</evidence>
<comment type="caution">
    <text evidence="1">The sequence shown here is derived from an EMBL/GenBank/DDBJ whole genome shotgun (WGS) entry which is preliminary data.</text>
</comment>
<protein>
    <submittedName>
        <fullName evidence="1">Uncharacterized protein</fullName>
    </submittedName>
</protein>
<reference evidence="1 2" key="1">
    <citation type="submission" date="2019-06" db="EMBL/GenBank/DDBJ databases">
        <authorList>
            <person name="Broberg M."/>
        </authorList>
    </citation>
    <scope>NUCLEOTIDE SEQUENCE [LARGE SCALE GENOMIC DNA]</scope>
</reference>
<proteinExistence type="predicted"/>
<evidence type="ECO:0000313" key="1">
    <source>
        <dbReference type="EMBL" id="VUC26821.1"/>
    </source>
</evidence>
<dbReference type="EMBL" id="CABFNS010000757">
    <property type="protein sequence ID" value="VUC26821.1"/>
    <property type="molecule type" value="Genomic_DNA"/>
</dbReference>
<gene>
    <name evidence="1" type="ORF">CLO192961_LOCUS197106</name>
</gene>
<name>A0ABY6U938_BIOOC</name>
<sequence>MDLSDPKYILIRDFGRNLVTHRDFGLGALVDDPERLESWVTTPHEALLRTRRGPSPKIYLGAPVTDSRLKLEAHYIKQDPKHAAQYTIEGLRETLTSSCFQTKQLHIPYNWVSDIRPRTFLEKLGENTAARMLFNGRSPSLPIYMVTGIRYARGLEYSVDQDEERWIKSRPVPNRKRDTFMMRTKFQVLSGSIRNKDVVIAYRIHKITRDERSGNLRFDVHVDRTRAVQRRSQKHTGWVEGSGVWHVSICLLVEPAEFRIHIKAHFFAPDADPEILSILYGSVIAVDPIALEGDWVTHRSGGTATGQWKQQLGTAEARKRSNGFQVVEWQLLVVSIPSNVNCYVFKMGEVFGKLGEFKGRYV</sequence>
<keyword evidence="2" id="KW-1185">Reference proteome</keyword>
<organism evidence="1 2">
    <name type="scientific">Bionectria ochroleuca</name>
    <name type="common">Gliocladium roseum</name>
    <dbReference type="NCBI Taxonomy" id="29856"/>
    <lineage>
        <taxon>Eukaryota</taxon>
        <taxon>Fungi</taxon>
        <taxon>Dikarya</taxon>
        <taxon>Ascomycota</taxon>
        <taxon>Pezizomycotina</taxon>
        <taxon>Sordariomycetes</taxon>
        <taxon>Hypocreomycetidae</taxon>
        <taxon>Hypocreales</taxon>
        <taxon>Bionectriaceae</taxon>
        <taxon>Clonostachys</taxon>
    </lineage>
</organism>
<dbReference type="Proteomes" id="UP000766486">
    <property type="component" value="Unassembled WGS sequence"/>
</dbReference>
<accession>A0ABY6U938</accession>